<dbReference type="Pfam" id="PF04548">
    <property type="entry name" value="AIG1"/>
    <property type="match status" value="1"/>
</dbReference>
<organism evidence="7">
    <name type="scientific">Arion vulgaris</name>
    <dbReference type="NCBI Taxonomy" id="1028688"/>
    <lineage>
        <taxon>Eukaryota</taxon>
        <taxon>Metazoa</taxon>
        <taxon>Spiralia</taxon>
        <taxon>Lophotrochozoa</taxon>
        <taxon>Mollusca</taxon>
        <taxon>Gastropoda</taxon>
        <taxon>Heterobranchia</taxon>
        <taxon>Euthyneura</taxon>
        <taxon>Panpulmonata</taxon>
        <taxon>Eupulmonata</taxon>
        <taxon>Stylommatophora</taxon>
        <taxon>Helicina</taxon>
        <taxon>Arionoidea</taxon>
        <taxon>Arionidae</taxon>
        <taxon>Arion</taxon>
    </lineage>
</organism>
<comment type="similarity">
    <text evidence="1">Belongs to the TRAFAC class TrmE-Era-EngA-EngB-Septin-like GTPase superfamily. AIG1/Toc34/Toc159-like paraseptin GTPase family. IAN subfamily.</text>
</comment>
<feature type="non-terminal residue" evidence="7">
    <location>
        <position position="1"/>
    </location>
</feature>
<feature type="domain" description="AIG1-type G" evidence="6">
    <location>
        <begin position="1"/>
        <end position="102"/>
    </location>
</feature>
<feature type="transmembrane region" description="Helical" evidence="5">
    <location>
        <begin position="225"/>
        <end position="242"/>
    </location>
</feature>
<keyword evidence="5" id="KW-1133">Transmembrane helix</keyword>
<keyword evidence="4" id="KW-0175">Coiled coil</keyword>
<keyword evidence="5" id="KW-0812">Transmembrane</keyword>
<evidence type="ECO:0000256" key="4">
    <source>
        <dbReference type="SAM" id="Coils"/>
    </source>
</evidence>
<proteinExistence type="inferred from homology"/>
<gene>
    <name evidence="7" type="primary">ORF189779</name>
</gene>
<keyword evidence="2" id="KW-0547">Nucleotide-binding</keyword>
<dbReference type="Gene3D" id="3.40.50.300">
    <property type="entry name" value="P-loop containing nucleotide triphosphate hydrolases"/>
    <property type="match status" value="1"/>
</dbReference>
<dbReference type="InterPro" id="IPR027417">
    <property type="entry name" value="P-loop_NTPase"/>
</dbReference>
<reference evidence="7" key="1">
    <citation type="submission" date="2014-12" db="EMBL/GenBank/DDBJ databases">
        <title>Insight into the proteome of Arion vulgaris.</title>
        <authorList>
            <person name="Aradska J."/>
            <person name="Bulat T."/>
            <person name="Smidak R."/>
            <person name="Sarate P."/>
            <person name="Gangsoo J."/>
            <person name="Sialana F."/>
            <person name="Bilban M."/>
            <person name="Lubec G."/>
        </authorList>
    </citation>
    <scope>NUCLEOTIDE SEQUENCE</scope>
    <source>
        <tissue evidence="7">Skin</tissue>
    </source>
</reference>
<evidence type="ECO:0000256" key="1">
    <source>
        <dbReference type="ARBA" id="ARBA00008535"/>
    </source>
</evidence>
<sequence>KTIFGNDFMQHVIVVVTGGDLFQIEMEYQEGDISFDEWCRDTFLPLYGDCDGRVVLLNNREKDNEKKTKQIQEIVQHADTLQNQKGRYTSQCFANAEKQREKMIFEVKVPQLKIEIQQQVTLILADLEKYSQNKNSSESQKNNIIERVKALKREITEQDKGFGVLNEMMQLAEEVERHLNDHIKLKVLAAQLEMARKAKTDLTTAGTAGTIFGAAAAFVAPPLGFAVAITGVLTAAYGYFGFGSKEKIIQQQHDELEKKISKK</sequence>
<keyword evidence="5" id="KW-0472">Membrane</keyword>
<dbReference type="EMBL" id="HACG01045845">
    <property type="protein sequence ID" value="CEK92710.1"/>
    <property type="molecule type" value="Transcribed_RNA"/>
</dbReference>
<dbReference type="PANTHER" id="PTHR10903:SF184">
    <property type="entry name" value="GTP-BINDING PROTEIN A"/>
    <property type="match status" value="1"/>
</dbReference>
<dbReference type="GO" id="GO:0005525">
    <property type="term" value="F:GTP binding"/>
    <property type="evidence" value="ECO:0007669"/>
    <property type="project" value="UniProtKB-KW"/>
</dbReference>
<evidence type="ECO:0000313" key="7">
    <source>
        <dbReference type="EMBL" id="CEK92710.1"/>
    </source>
</evidence>
<evidence type="ECO:0000259" key="6">
    <source>
        <dbReference type="Pfam" id="PF04548"/>
    </source>
</evidence>
<evidence type="ECO:0000256" key="5">
    <source>
        <dbReference type="SAM" id="Phobius"/>
    </source>
</evidence>
<protein>
    <recommendedName>
        <fullName evidence="6">AIG1-type G domain-containing protein</fullName>
    </recommendedName>
</protein>
<evidence type="ECO:0000256" key="2">
    <source>
        <dbReference type="ARBA" id="ARBA00022741"/>
    </source>
</evidence>
<dbReference type="PANTHER" id="PTHR10903">
    <property type="entry name" value="GTPASE, IMAP FAMILY MEMBER-RELATED"/>
    <property type="match status" value="1"/>
</dbReference>
<accession>A0A0B7BKL5</accession>
<dbReference type="AlphaFoldDB" id="A0A0B7BKL5"/>
<name>A0A0B7BKL5_9EUPU</name>
<keyword evidence="3" id="KW-0342">GTP-binding</keyword>
<feature type="coiled-coil region" evidence="4">
    <location>
        <begin position="127"/>
        <end position="154"/>
    </location>
</feature>
<evidence type="ECO:0000256" key="3">
    <source>
        <dbReference type="ARBA" id="ARBA00023134"/>
    </source>
</evidence>
<dbReference type="InterPro" id="IPR006703">
    <property type="entry name" value="G_AIG1"/>
</dbReference>
<dbReference type="InterPro" id="IPR045058">
    <property type="entry name" value="GIMA/IAN/Toc"/>
</dbReference>